<keyword evidence="1" id="KW-0472">Membrane</keyword>
<accession>A0A6G9AL53</accession>
<feature type="transmembrane region" description="Helical" evidence="1">
    <location>
        <begin position="12"/>
        <end position="36"/>
    </location>
</feature>
<keyword evidence="3" id="KW-1185">Reference proteome</keyword>
<evidence type="ECO:0000313" key="3">
    <source>
        <dbReference type="Proteomes" id="UP000501802"/>
    </source>
</evidence>
<dbReference type="KEGG" id="spib:G8759_11240"/>
<name>A0A6G9AL53_9BACT</name>
<keyword evidence="1" id="KW-0812">Transmembrane</keyword>
<reference evidence="2 3" key="1">
    <citation type="submission" date="2020-03" db="EMBL/GenBank/DDBJ databases">
        <authorList>
            <person name="Kim M.K."/>
        </authorList>
    </citation>
    <scope>NUCLEOTIDE SEQUENCE [LARGE SCALE GENOMIC DNA]</scope>
    <source>
        <strain evidence="2 3">BT328</strain>
    </source>
</reference>
<protein>
    <submittedName>
        <fullName evidence="2">Uncharacterized protein</fullName>
    </submittedName>
</protein>
<gene>
    <name evidence="2" type="ORF">G8759_11240</name>
</gene>
<dbReference type="Proteomes" id="UP000501802">
    <property type="component" value="Chromosome"/>
</dbReference>
<dbReference type="EMBL" id="CP050063">
    <property type="protein sequence ID" value="QIP13158.1"/>
    <property type="molecule type" value="Genomic_DNA"/>
</dbReference>
<evidence type="ECO:0000313" key="2">
    <source>
        <dbReference type="EMBL" id="QIP13158.1"/>
    </source>
</evidence>
<proteinExistence type="predicted"/>
<organism evidence="2 3">
    <name type="scientific">Spirosoma aureum</name>
    <dbReference type="NCBI Taxonomy" id="2692134"/>
    <lineage>
        <taxon>Bacteria</taxon>
        <taxon>Pseudomonadati</taxon>
        <taxon>Bacteroidota</taxon>
        <taxon>Cytophagia</taxon>
        <taxon>Cytophagales</taxon>
        <taxon>Cytophagaceae</taxon>
        <taxon>Spirosoma</taxon>
    </lineage>
</organism>
<keyword evidence="1" id="KW-1133">Transmembrane helix</keyword>
<sequence>MARSTRKLVVTLDTYLSILAVISSFCAIGITFYQAYLQRTEHYASVMPIMDSYLNNGGDDKSWHLAFVFVNNGVGPAIIEKTELTYKGKPFHDMREITNAIVEEKLKRGQAKASDFTGFVMTKSDFWPTRVITAGQVVELCSIDHKYAARWVDEAIGRGEIRIKIGYKSIYGEQWRFDSTPRRIELRNVKVDE</sequence>
<evidence type="ECO:0000256" key="1">
    <source>
        <dbReference type="SAM" id="Phobius"/>
    </source>
</evidence>
<dbReference type="AlphaFoldDB" id="A0A6G9AL53"/>
<dbReference type="RefSeq" id="WP_167207961.1">
    <property type="nucleotide sequence ID" value="NZ_CP050063.1"/>
</dbReference>